<name>R0LN35_ANAPL</name>
<sequence length="349" mass="39179">MIIPEHLKATKQSHVTALQVATVRNALCQSVVSWSEVYLVPECRGGKCYYSKAHPVMLGEGFSFYFSFWFMEHGSSSGGSGPYSSMSEEQCSFVVTPHLSSLEAKEKEDDCKLSAAEGQSVCQSPDTACFRVCALVPEEAILCARVLIQCILEVVLWSLKKQFWNRSERDLDTAGSDPGPWLDGIREAGPATQPRRWKGQESPHPRREGEDSAGGRLQQLRGELRAGLPQAEHRLALRHLYAKSLPAFMQRLDILVTSFSARSRYAYFLLHRDDYLSESMGKEERASHLPVDKLVQRSVNAPLVSVGVRGILFSRYNNRFKSQIHIGSVAAHRKKKVEEHQPFILAAWN</sequence>
<protein>
    <submittedName>
        <fullName evidence="2">Uncharacterized protein</fullName>
    </submittedName>
</protein>
<evidence type="ECO:0000313" key="2">
    <source>
        <dbReference type="EMBL" id="EOB03135.1"/>
    </source>
</evidence>
<keyword evidence="3" id="KW-1185">Reference proteome</keyword>
<reference evidence="3" key="1">
    <citation type="journal article" date="2013" name="Nat. Genet.">
        <title>The duck genome and transcriptome provide insight into an avian influenza virus reservoir species.</title>
        <authorList>
            <person name="Huang Y."/>
            <person name="Li Y."/>
            <person name="Burt D.W."/>
            <person name="Chen H."/>
            <person name="Zhang Y."/>
            <person name="Qian W."/>
            <person name="Kim H."/>
            <person name="Gan S."/>
            <person name="Zhao Y."/>
            <person name="Li J."/>
            <person name="Yi K."/>
            <person name="Feng H."/>
            <person name="Zhu P."/>
            <person name="Li B."/>
            <person name="Liu Q."/>
            <person name="Fairley S."/>
            <person name="Magor K.E."/>
            <person name="Du Z."/>
            <person name="Hu X."/>
            <person name="Goodman L."/>
            <person name="Tafer H."/>
            <person name="Vignal A."/>
            <person name="Lee T."/>
            <person name="Kim K.W."/>
            <person name="Sheng Z."/>
            <person name="An Y."/>
            <person name="Searle S."/>
            <person name="Herrero J."/>
            <person name="Groenen M.A."/>
            <person name="Crooijmans R.P."/>
            <person name="Faraut T."/>
            <person name="Cai Q."/>
            <person name="Webster R.G."/>
            <person name="Aldridge J.R."/>
            <person name="Warren W.C."/>
            <person name="Bartschat S."/>
            <person name="Kehr S."/>
            <person name="Marz M."/>
            <person name="Stadler P.F."/>
            <person name="Smith J."/>
            <person name="Kraus R.H."/>
            <person name="Zhao Y."/>
            <person name="Ren L."/>
            <person name="Fei J."/>
            <person name="Morisson M."/>
            <person name="Kaiser P."/>
            <person name="Griffin D.K."/>
            <person name="Rao M."/>
            <person name="Pitel F."/>
            <person name="Wang J."/>
            <person name="Li N."/>
        </authorList>
    </citation>
    <scope>NUCLEOTIDE SEQUENCE [LARGE SCALE GENOMIC DNA]</scope>
</reference>
<dbReference type="AlphaFoldDB" id="R0LN35"/>
<evidence type="ECO:0000256" key="1">
    <source>
        <dbReference type="SAM" id="MobiDB-lite"/>
    </source>
</evidence>
<evidence type="ECO:0000313" key="3">
    <source>
        <dbReference type="Proteomes" id="UP000296049"/>
    </source>
</evidence>
<dbReference type="EMBL" id="KB742887">
    <property type="protein sequence ID" value="EOB03135.1"/>
    <property type="molecule type" value="Genomic_DNA"/>
</dbReference>
<gene>
    <name evidence="2" type="ORF">Anapl_05577</name>
</gene>
<feature type="region of interest" description="Disordered" evidence="1">
    <location>
        <begin position="169"/>
        <end position="214"/>
    </location>
</feature>
<accession>R0LN35</accession>
<feature type="compositionally biased region" description="Basic and acidic residues" evidence="1">
    <location>
        <begin position="198"/>
        <end position="210"/>
    </location>
</feature>
<organism evidence="2 3">
    <name type="scientific">Anas platyrhynchos</name>
    <name type="common">Mallard</name>
    <name type="synonym">Anas boschas</name>
    <dbReference type="NCBI Taxonomy" id="8839"/>
    <lineage>
        <taxon>Eukaryota</taxon>
        <taxon>Metazoa</taxon>
        <taxon>Chordata</taxon>
        <taxon>Craniata</taxon>
        <taxon>Vertebrata</taxon>
        <taxon>Euteleostomi</taxon>
        <taxon>Archelosauria</taxon>
        <taxon>Archosauria</taxon>
        <taxon>Dinosauria</taxon>
        <taxon>Saurischia</taxon>
        <taxon>Theropoda</taxon>
        <taxon>Coelurosauria</taxon>
        <taxon>Aves</taxon>
        <taxon>Neognathae</taxon>
        <taxon>Galloanserae</taxon>
        <taxon>Anseriformes</taxon>
        <taxon>Anatidae</taxon>
        <taxon>Anatinae</taxon>
        <taxon>Anas</taxon>
    </lineage>
</organism>
<proteinExistence type="predicted"/>
<dbReference type="Proteomes" id="UP000296049">
    <property type="component" value="Unassembled WGS sequence"/>
</dbReference>